<reference evidence="18" key="1">
    <citation type="submission" date="2015-05" db="EMBL/GenBank/DDBJ databases">
        <authorList>
            <consortium name="Pathogen Informatics"/>
        </authorList>
    </citation>
    <scope>NUCLEOTIDE SEQUENCE [LARGE SCALE GENOMIC DNA]</scope>
    <source>
        <strain evidence="18">L1-83</strain>
    </source>
</reference>
<keyword evidence="18" id="KW-1185">Reference proteome</keyword>
<dbReference type="OrthoDB" id="9791132at2"/>
<dbReference type="STRING" id="360807.ERS852392_02151"/>
<evidence type="ECO:0000256" key="10">
    <source>
        <dbReference type="ARBA" id="ARBA00022984"/>
    </source>
</evidence>
<comment type="similarity">
    <text evidence="3 15">Belongs to the peptidase S11 family.</text>
</comment>
<name>A0A0M6X0S2_9FIRM</name>
<gene>
    <name evidence="17" type="ORF">RIL183_08141</name>
</gene>
<dbReference type="SUPFAM" id="SSF56601">
    <property type="entry name" value="beta-lactamase/transpeptidase-like"/>
    <property type="match status" value="1"/>
</dbReference>
<evidence type="ECO:0000256" key="14">
    <source>
        <dbReference type="PIRSR" id="PIRSR618044-2"/>
    </source>
</evidence>
<comment type="function">
    <text evidence="1">Removes C-terminal D-alanyl residues from sugar-peptide cell wall precursors.</text>
</comment>
<dbReference type="GO" id="GO:0071555">
    <property type="term" value="P:cell wall organization"/>
    <property type="evidence" value="ECO:0007669"/>
    <property type="project" value="UniProtKB-KW"/>
</dbReference>
<evidence type="ECO:0000256" key="13">
    <source>
        <dbReference type="PIRSR" id="PIRSR618044-1"/>
    </source>
</evidence>
<dbReference type="InterPro" id="IPR012338">
    <property type="entry name" value="Beta-lactam/transpept-like"/>
</dbReference>
<keyword evidence="5 17" id="KW-0121">Carboxypeptidase</keyword>
<evidence type="ECO:0000256" key="9">
    <source>
        <dbReference type="ARBA" id="ARBA00022960"/>
    </source>
</evidence>
<dbReference type="EC" id="3.4.16.4" evidence="4"/>
<dbReference type="PANTHER" id="PTHR21581:SF6">
    <property type="entry name" value="TRAFFICKING PROTEIN PARTICLE COMPLEX SUBUNIT 12"/>
    <property type="match status" value="1"/>
</dbReference>
<dbReference type="InterPro" id="IPR001967">
    <property type="entry name" value="Peptidase_S11_N"/>
</dbReference>
<comment type="catalytic activity">
    <reaction evidence="12">
        <text>Preferential cleavage: (Ac)2-L-Lys-D-Ala-|-D-Ala. Also transpeptidation of peptidyl-alanyl moieties that are N-acyl substituents of D-alanine.</text>
        <dbReference type="EC" id="3.4.16.4"/>
    </reaction>
</comment>
<dbReference type="InterPro" id="IPR012907">
    <property type="entry name" value="Peptidase_S11_C"/>
</dbReference>
<evidence type="ECO:0000256" key="2">
    <source>
        <dbReference type="ARBA" id="ARBA00004752"/>
    </source>
</evidence>
<dbReference type="Gene3D" id="3.40.710.10">
    <property type="entry name" value="DD-peptidase/beta-lactamase superfamily"/>
    <property type="match status" value="1"/>
</dbReference>
<evidence type="ECO:0000256" key="11">
    <source>
        <dbReference type="ARBA" id="ARBA00023316"/>
    </source>
</evidence>
<sequence>MRLLCSALLSANLLLGSSFSLLSPYYFLCQDNILPKNIFSFERTFVLSETPAESTPAADSSDVLNLSAPSVLLMEASTGTILYEKNSHTVLRPASITKIMTLILIFDAIESGQISLEDTVTVSEYAASMGGSQVFLEPNETQTVDTMIKCISIASANDACVAMAEFICGSEAAFVEKMNERAKGLGMNDTTFVNCCGLDVDGHMTSAYDVALMSRELTTKYPQIHNYSTIWMDTITHVTRRGSEEFGLTNTNKLIRQYQYATGLKTGSTSLAKYCVSATAVKDGMELIAVVMAAPDFKIRFADAATLLNYGFSKCRIYSDENTDTLAALPLKKGISDEVSLCYRSPFQYVVTDGSDLSGITKELELPESVEAPVASGDVIGRAVYKLGDRELGTVDILCSEDIAAAVYKDYFMESLQMYLP</sequence>
<feature type="active site" description="Acyl-ester intermediate" evidence="13">
    <location>
        <position position="95"/>
    </location>
</feature>
<evidence type="ECO:0000256" key="6">
    <source>
        <dbReference type="ARBA" id="ARBA00022670"/>
    </source>
</evidence>
<dbReference type="InterPro" id="IPR018044">
    <property type="entry name" value="Peptidase_S11"/>
</dbReference>
<dbReference type="Pfam" id="PF07943">
    <property type="entry name" value="PBP5_C"/>
    <property type="match status" value="1"/>
</dbReference>
<evidence type="ECO:0000256" key="5">
    <source>
        <dbReference type="ARBA" id="ARBA00022645"/>
    </source>
</evidence>
<dbReference type="AlphaFoldDB" id="A0A0M6X0S2"/>
<feature type="domain" description="Peptidase S11 D-Ala-D-Ala carboxypeptidase A C-terminal" evidence="16">
    <location>
        <begin position="312"/>
        <end position="405"/>
    </location>
</feature>
<dbReference type="InterPro" id="IPR015956">
    <property type="entry name" value="Peniciliin-bd_prot_C_sf"/>
</dbReference>
<feature type="active site" evidence="13">
    <location>
        <position position="155"/>
    </location>
</feature>
<dbReference type="Gene3D" id="2.60.410.10">
    <property type="entry name" value="D-Ala-D-Ala carboxypeptidase, C-terminal domain"/>
    <property type="match status" value="1"/>
</dbReference>
<proteinExistence type="inferred from homology"/>
<keyword evidence="11" id="KW-0961">Cell wall biogenesis/degradation</keyword>
<protein>
    <recommendedName>
        <fullName evidence="4">serine-type D-Ala-D-Ala carboxypeptidase</fullName>
        <ecNumber evidence="4">3.4.16.4</ecNumber>
    </recommendedName>
</protein>
<dbReference type="PRINTS" id="PR00725">
    <property type="entry name" value="DADACBPTASE1"/>
</dbReference>
<evidence type="ECO:0000256" key="8">
    <source>
        <dbReference type="ARBA" id="ARBA00022801"/>
    </source>
</evidence>
<organism evidence="17 18">
    <name type="scientific">Roseburia inulinivorans</name>
    <dbReference type="NCBI Taxonomy" id="360807"/>
    <lineage>
        <taxon>Bacteria</taxon>
        <taxon>Bacillati</taxon>
        <taxon>Bacillota</taxon>
        <taxon>Clostridia</taxon>
        <taxon>Lachnospirales</taxon>
        <taxon>Lachnospiraceae</taxon>
        <taxon>Roseburia</taxon>
    </lineage>
</organism>
<evidence type="ECO:0000256" key="7">
    <source>
        <dbReference type="ARBA" id="ARBA00022729"/>
    </source>
</evidence>
<dbReference type="PANTHER" id="PTHR21581">
    <property type="entry name" value="D-ALANYL-D-ALANINE CARBOXYPEPTIDASE"/>
    <property type="match status" value="1"/>
</dbReference>
<dbReference type="GO" id="GO:0009252">
    <property type="term" value="P:peptidoglycan biosynthetic process"/>
    <property type="evidence" value="ECO:0007669"/>
    <property type="project" value="UniProtKB-UniPathway"/>
</dbReference>
<feature type="active site" description="Proton acceptor" evidence="13">
    <location>
        <position position="98"/>
    </location>
</feature>
<dbReference type="GO" id="GO:0006508">
    <property type="term" value="P:proteolysis"/>
    <property type="evidence" value="ECO:0007669"/>
    <property type="project" value="UniProtKB-KW"/>
</dbReference>
<comment type="pathway">
    <text evidence="2">Cell wall biogenesis; peptidoglycan biosynthesis.</text>
</comment>
<evidence type="ECO:0000259" key="16">
    <source>
        <dbReference type="SMART" id="SM00936"/>
    </source>
</evidence>
<keyword evidence="7" id="KW-0732">Signal</keyword>
<feature type="binding site" evidence="14">
    <location>
        <position position="265"/>
    </location>
    <ligand>
        <name>substrate</name>
    </ligand>
</feature>
<dbReference type="EMBL" id="CVRS01000117">
    <property type="protein sequence ID" value="CRL43084.1"/>
    <property type="molecule type" value="Genomic_DNA"/>
</dbReference>
<dbReference type="InterPro" id="IPR037167">
    <property type="entry name" value="Peptidase_S11_C_sf"/>
</dbReference>
<dbReference type="SUPFAM" id="SSF69189">
    <property type="entry name" value="Penicillin-binding protein associated domain"/>
    <property type="match status" value="1"/>
</dbReference>
<accession>A0A0M6X0S2</accession>
<dbReference type="SMART" id="SM00936">
    <property type="entry name" value="PBP5_C"/>
    <property type="match status" value="1"/>
</dbReference>
<evidence type="ECO:0000256" key="12">
    <source>
        <dbReference type="ARBA" id="ARBA00034000"/>
    </source>
</evidence>
<keyword evidence="8" id="KW-0378">Hydrolase</keyword>
<keyword evidence="10" id="KW-0573">Peptidoglycan synthesis</keyword>
<evidence type="ECO:0000313" key="18">
    <source>
        <dbReference type="Proteomes" id="UP000049828"/>
    </source>
</evidence>
<dbReference type="GO" id="GO:0009002">
    <property type="term" value="F:serine-type D-Ala-D-Ala carboxypeptidase activity"/>
    <property type="evidence" value="ECO:0007669"/>
    <property type="project" value="UniProtKB-EC"/>
</dbReference>
<keyword evidence="6" id="KW-0645">Protease</keyword>
<keyword evidence="9" id="KW-0133">Cell shape</keyword>
<dbReference type="UniPathway" id="UPA00219"/>
<evidence type="ECO:0000256" key="15">
    <source>
        <dbReference type="RuleBase" id="RU004016"/>
    </source>
</evidence>
<evidence type="ECO:0000256" key="4">
    <source>
        <dbReference type="ARBA" id="ARBA00012448"/>
    </source>
</evidence>
<dbReference type="RefSeq" id="WP_021924161.1">
    <property type="nucleotide sequence ID" value="NZ_CATWND010000002.1"/>
</dbReference>
<dbReference type="Proteomes" id="UP000049828">
    <property type="component" value="Unassembled WGS sequence"/>
</dbReference>
<dbReference type="Pfam" id="PF00768">
    <property type="entry name" value="Peptidase_S11"/>
    <property type="match status" value="1"/>
</dbReference>
<evidence type="ECO:0000313" key="17">
    <source>
        <dbReference type="EMBL" id="CRL43084.1"/>
    </source>
</evidence>
<dbReference type="GO" id="GO:0008360">
    <property type="term" value="P:regulation of cell shape"/>
    <property type="evidence" value="ECO:0007669"/>
    <property type="project" value="UniProtKB-KW"/>
</dbReference>
<evidence type="ECO:0000256" key="3">
    <source>
        <dbReference type="ARBA" id="ARBA00007164"/>
    </source>
</evidence>
<evidence type="ECO:0000256" key="1">
    <source>
        <dbReference type="ARBA" id="ARBA00003217"/>
    </source>
</evidence>